<evidence type="ECO:0000313" key="10">
    <source>
        <dbReference type="Proteomes" id="UP000234966"/>
    </source>
</evidence>
<evidence type="ECO:0000256" key="2">
    <source>
        <dbReference type="ARBA" id="ARBA00022553"/>
    </source>
</evidence>
<evidence type="ECO:0000256" key="1">
    <source>
        <dbReference type="ARBA" id="ARBA00012960"/>
    </source>
</evidence>
<dbReference type="InterPro" id="IPR036830">
    <property type="entry name" value="PP_kinase_middle_dom_sf"/>
</dbReference>
<dbReference type="SUPFAM" id="SSF140356">
    <property type="entry name" value="PPK N-terminal domain-like"/>
    <property type="match status" value="1"/>
</dbReference>
<dbReference type="Gene3D" id="1.20.58.310">
    <property type="entry name" value="Polyphosphate kinase N-terminal domain"/>
    <property type="match status" value="1"/>
</dbReference>
<dbReference type="AlphaFoldDB" id="A0A2N6M5I3"/>
<keyword evidence="6" id="KW-0067">ATP-binding</keyword>
<name>A0A2N6M5I3_9CYAN</name>
<gene>
    <name evidence="9" type="ORF">CEN41_16095</name>
</gene>
<proteinExistence type="predicted"/>
<keyword evidence="2" id="KW-0597">Phosphoprotein</keyword>
<keyword evidence="3 9" id="KW-0808">Transferase</keyword>
<feature type="domain" description="Polyphosphate kinase middle" evidence="7">
    <location>
        <begin position="134"/>
        <end position="170"/>
    </location>
</feature>
<dbReference type="Pfam" id="PF02503">
    <property type="entry name" value="PP_kinase"/>
    <property type="match status" value="1"/>
</dbReference>
<dbReference type="GO" id="GO:0008976">
    <property type="term" value="F:polyphosphate kinase activity"/>
    <property type="evidence" value="ECO:0007669"/>
    <property type="project" value="UniProtKB-EC"/>
</dbReference>
<evidence type="ECO:0000259" key="7">
    <source>
        <dbReference type="Pfam" id="PF02503"/>
    </source>
</evidence>
<feature type="non-terminal residue" evidence="9">
    <location>
        <position position="170"/>
    </location>
</feature>
<evidence type="ECO:0000256" key="3">
    <source>
        <dbReference type="ARBA" id="ARBA00022679"/>
    </source>
</evidence>
<evidence type="ECO:0000259" key="8">
    <source>
        <dbReference type="Pfam" id="PF13089"/>
    </source>
</evidence>
<comment type="caution">
    <text evidence="9">The sequence shown here is derived from an EMBL/GenBank/DDBJ whole genome shotgun (WGS) entry which is preliminary data.</text>
</comment>
<organism evidence="9 10">
    <name type="scientific">Fischerella thermalis CCMEE 5330</name>
    <dbReference type="NCBI Taxonomy" id="2019670"/>
    <lineage>
        <taxon>Bacteria</taxon>
        <taxon>Bacillati</taxon>
        <taxon>Cyanobacteriota</taxon>
        <taxon>Cyanophyceae</taxon>
        <taxon>Nostocales</taxon>
        <taxon>Hapalosiphonaceae</taxon>
        <taxon>Fischerella</taxon>
    </lineage>
</organism>
<evidence type="ECO:0000313" key="9">
    <source>
        <dbReference type="EMBL" id="PMB42043.1"/>
    </source>
</evidence>
<keyword evidence="4" id="KW-0547">Nucleotide-binding</keyword>
<dbReference type="Pfam" id="PF13089">
    <property type="entry name" value="PP_kinase_N"/>
    <property type="match status" value="1"/>
</dbReference>
<dbReference type="InterPro" id="IPR003414">
    <property type="entry name" value="PP_kinase"/>
</dbReference>
<dbReference type="InterPro" id="IPR024953">
    <property type="entry name" value="PP_kinase_middle"/>
</dbReference>
<dbReference type="Proteomes" id="UP000234966">
    <property type="component" value="Unassembled WGS sequence"/>
</dbReference>
<dbReference type="InterPro" id="IPR036832">
    <property type="entry name" value="PPK_N_dom_sf"/>
</dbReference>
<feature type="domain" description="Polyphosphate kinase N-terminal" evidence="8">
    <location>
        <begin position="20"/>
        <end position="126"/>
    </location>
</feature>
<evidence type="ECO:0000256" key="5">
    <source>
        <dbReference type="ARBA" id="ARBA00022777"/>
    </source>
</evidence>
<dbReference type="EMBL" id="NMQI01000381">
    <property type="protein sequence ID" value="PMB42043.1"/>
    <property type="molecule type" value="Genomic_DNA"/>
</dbReference>
<dbReference type="InterPro" id="IPR025198">
    <property type="entry name" value="PPK_N_dom"/>
</dbReference>
<dbReference type="PANTHER" id="PTHR30218">
    <property type="entry name" value="POLYPHOSPHATE KINASE"/>
    <property type="match status" value="1"/>
</dbReference>
<dbReference type="EC" id="2.7.4.1" evidence="1"/>
<reference evidence="9 10" key="1">
    <citation type="submission" date="2017-07" db="EMBL/GenBank/DDBJ databases">
        <title>Genomes of Fischerella (Mastigocladus) sp. strains.</title>
        <authorList>
            <person name="Miller S.R."/>
        </authorList>
    </citation>
    <scope>NUCLEOTIDE SEQUENCE [LARGE SCALE GENOMIC DNA]</scope>
    <source>
        <strain evidence="9 10">CCMEE 5330</strain>
    </source>
</reference>
<dbReference type="SUPFAM" id="SSF143724">
    <property type="entry name" value="PHP14-like"/>
    <property type="match status" value="1"/>
</dbReference>
<dbReference type="Gene3D" id="3.30.1840.10">
    <property type="entry name" value="Polyphosphate kinase middle domain"/>
    <property type="match status" value="1"/>
</dbReference>
<sequence>MAKSKKTTNQQINLNDTQYYLNRELSWLEFNSRVLHEALDSRTPLLERLKFLAIFSSNLDEFFMVRVAVLKQQVEAKVSQLSFDGRTPQQQLDDISFVLRPLVAQQHQHFEQVLRPLLANHNIHILDYIDLTEKQRKYLDNYFEEQIFPVITPLAVDPSHPFPYISNLSL</sequence>
<dbReference type="PANTHER" id="PTHR30218:SF0">
    <property type="entry name" value="POLYPHOSPHATE KINASE"/>
    <property type="match status" value="1"/>
</dbReference>
<accession>A0A2N6M5I3</accession>
<protein>
    <recommendedName>
        <fullName evidence="1">ATP-polyphosphate phosphotransferase</fullName>
        <ecNumber evidence="1">2.7.4.1</ecNumber>
    </recommendedName>
</protein>
<dbReference type="GO" id="GO:0009358">
    <property type="term" value="C:polyphosphate kinase complex"/>
    <property type="evidence" value="ECO:0007669"/>
    <property type="project" value="InterPro"/>
</dbReference>
<evidence type="ECO:0000256" key="6">
    <source>
        <dbReference type="ARBA" id="ARBA00022840"/>
    </source>
</evidence>
<dbReference type="GO" id="GO:0005524">
    <property type="term" value="F:ATP binding"/>
    <property type="evidence" value="ECO:0007669"/>
    <property type="project" value="UniProtKB-KW"/>
</dbReference>
<evidence type="ECO:0000256" key="4">
    <source>
        <dbReference type="ARBA" id="ARBA00022741"/>
    </source>
</evidence>
<keyword evidence="5 9" id="KW-0418">Kinase</keyword>
<dbReference type="GO" id="GO:0006799">
    <property type="term" value="P:polyphosphate biosynthetic process"/>
    <property type="evidence" value="ECO:0007669"/>
    <property type="project" value="InterPro"/>
</dbReference>